<dbReference type="InterPro" id="IPR038973">
    <property type="entry name" value="MutL/Mlh/Pms-like"/>
</dbReference>
<dbReference type="PANTHER" id="PTHR10073">
    <property type="entry name" value="DNA MISMATCH REPAIR PROTEIN MLH, PMS, MUTL"/>
    <property type="match status" value="1"/>
</dbReference>
<dbReference type="AlphaFoldDB" id="A0A2K9AGP9"/>
<proteinExistence type="inferred from homology"/>
<dbReference type="CDD" id="cd16926">
    <property type="entry name" value="HATPase_MutL-MLH-PMS-like"/>
    <property type="match status" value="1"/>
</dbReference>
<organism evidence="6 7">
    <name type="scientific">Kangiella profundi</name>
    <dbReference type="NCBI Taxonomy" id="1561924"/>
    <lineage>
        <taxon>Bacteria</taxon>
        <taxon>Pseudomonadati</taxon>
        <taxon>Pseudomonadota</taxon>
        <taxon>Gammaproteobacteria</taxon>
        <taxon>Kangiellales</taxon>
        <taxon>Kangiellaceae</taxon>
        <taxon>Kangiella</taxon>
    </lineage>
</organism>
<accession>A0A2K9AGP9</accession>
<dbReference type="RefSeq" id="WP_106646015.1">
    <property type="nucleotide sequence ID" value="NZ_BMGO01000002.1"/>
</dbReference>
<dbReference type="Pfam" id="PF13589">
    <property type="entry name" value="HATPase_c_3"/>
    <property type="match status" value="1"/>
</dbReference>
<protein>
    <recommendedName>
        <fullName evidence="2 5">DNA mismatch repair protein MutL</fullName>
    </recommendedName>
</protein>
<dbReference type="Gene3D" id="3.30.565.10">
    <property type="entry name" value="Histidine kinase-like ATPase, C-terminal domain"/>
    <property type="match status" value="1"/>
</dbReference>
<dbReference type="FunFam" id="3.30.565.10:FF:000003">
    <property type="entry name" value="DNA mismatch repair endonuclease MutL"/>
    <property type="match status" value="1"/>
</dbReference>
<sequence>MPIHKLSPLVANQIAAGEVVERPASVVKELLENAIDAKADRIQIDIERGGTRLIRVTDNGEGISRDELELALARHATSKIEHSDDLKAIYTLGFRGEALASISSVAKLKLSSRPQAQEMGWSAIAEGLDMQVKLQPQSLPAGTIVEVRDLFFNTPARQKFLRAERTEFVHIEETVKRIALGSPHVAITLRHNSKVIKRVPAAHNHEQHQQRIGSILGASFLREAIKLDSAVESTRLYGWLSPVDWHQSSSLGQYVFVNGRAVRDRTLNHAIRQAYHDRLPAGRMPAYVLYLELEATQVDVNVHPTKHEVRFSNGRQVHDFMSRMVEEALLEQSDILENNHDGGNSRETLVYMKPSLSLVQSKTKDDPYFTPRHQAGAFAEPAREQVNERSPAGYVPQQKNHWPQKPKTDLKLAKGDFWLLHDRLLLQQTEQGINALDLKAFFCKHMRDCLQQEWLAGEVKQRLMLFPLRLGIPADEVGDNFITAWRGAGFDLTQTGPKTLVVRKVPSCISHLDLQQWLQQVVYESVSKSLTVQDWQRLLIETLSDNWAPQGQTHWLEELAHLPWNESKFCKRYTSEQLLELLMSSQ</sequence>
<dbReference type="InterPro" id="IPR014790">
    <property type="entry name" value="MutL_C"/>
</dbReference>
<dbReference type="InterPro" id="IPR013507">
    <property type="entry name" value="DNA_mismatch_S5_2-like"/>
</dbReference>
<dbReference type="GO" id="GO:0030983">
    <property type="term" value="F:mismatched DNA binding"/>
    <property type="evidence" value="ECO:0007669"/>
    <property type="project" value="InterPro"/>
</dbReference>
<dbReference type="InterPro" id="IPR014762">
    <property type="entry name" value="DNA_mismatch_repair_CS"/>
</dbReference>
<dbReference type="EMBL" id="CP025120">
    <property type="protein sequence ID" value="AUD78134.1"/>
    <property type="molecule type" value="Genomic_DNA"/>
</dbReference>
<dbReference type="Proteomes" id="UP000232693">
    <property type="component" value="Chromosome"/>
</dbReference>
<evidence type="ECO:0000313" key="6">
    <source>
        <dbReference type="EMBL" id="AUD78134.1"/>
    </source>
</evidence>
<dbReference type="KEGG" id="kpd:CW740_02330"/>
<dbReference type="SUPFAM" id="SSF54211">
    <property type="entry name" value="Ribosomal protein S5 domain 2-like"/>
    <property type="match status" value="1"/>
</dbReference>
<evidence type="ECO:0000256" key="5">
    <source>
        <dbReference type="HAMAP-Rule" id="MF_00149"/>
    </source>
</evidence>
<dbReference type="SUPFAM" id="SSF118116">
    <property type="entry name" value="DNA mismatch repair protein MutL"/>
    <property type="match status" value="1"/>
</dbReference>
<dbReference type="PANTHER" id="PTHR10073:SF12">
    <property type="entry name" value="DNA MISMATCH REPAIR PROTEIN MLH1"/>
    <property type="match status" value="1"/>
</dbReference>
<dbReference type="InterPro" id="IPR042121">
    <property type="entry name" value="MutL_C_regsub"/>
</dbReference>
<evidence type="ECO:0000313" key="7">
    <source>
        <dbReference type="Proteomes" id="UP000232693"/>
    </source>
</evidence>
<dbReference type="InterPro" id="IPR037198">
    <property type="entry name" value="MutL_C_sf"/>
</dbReference>
<dbReference type="GO" id="GO:0032300">
    <property type="term" value="C:mismatch repair complex"/>
    <property type="evidence" value="ECO:0007669"/>
    <property type="project" value="InterPro"/>
</dbReference>
<dbReference type="GO" id="GO:0005524">
    <property type="term" value="F:ATP binding"/>
    <property type="evidence" value="ECO:0007669"/>
    <property type="project" value="InterPro"/>
</dbReference>
<dbReference type="PROSITE" id="PS00058">
    <property type="entry name" value="DNA_MISMATCH_REPAIR_1"/>
    <property type="match status" value="1"/>
</dbReference>
<evidence type="ECO:0000256" key="4">
    <source>
        <dbReference type="ARBA" id="ARBA00023204"/>
    </source>
</evidence>
<reference evidence="6 7" key="1">
    <citation type="submission" date="2017-12" db="EMBL/GenBank/DDBJ databases">
        <title>Kangiella profundi FT102 completed genome.</title>
        <authorList>
            <person name="Xu J."/>
            <person name="Wang J."/>
            <person name="Lu Y."/>
        </authorList>
    </citation>
    <scope>NUCLEOTIDE SEQUENCE [LARGE SCALE GENOMIC DNA]</scope>
    <source>
        <strain evidence="6 7">FT102</strain>
    </source>
</reference>
<dbReference type="GO" id="GO:0006298">
    <property type="term" value="P:mismatch repair"/>
    <property type="evidence" value="ECO:0007669"/>
    <property type="project" value="UniProtKB-UniRule"/>
</dbReference>
<evidence type="ECO:0000256" key="1">
    <source>
        <dbReference type="ARBA" id="ARBA00006082"/>
    </source>
</evidence>
<evidence type="ECO:0000256" key="2">
    <source>
        <dbReference type="ARBA" id="ARBA00021975"/>
    </source>
</evidence>
<dbReference type="SUPFAM" id="SSF55874">
    <property type="entry name" value="ATPase domain of HSP90 chaperone/DNA topoisomerase II/histidine kinase"/>
    <property type="match status" value="1"/>
</dbReference>
<dbReference type="HAMAP" id="MF_00149">
    <property type="entry name" value="DNA_mis_repair"/>
    <property type="match status" value="1"/>
</dbReference>
<comment type="function">
    <text evidence="5">This protein is involved in the repair of mismatches in DNA. It is required for dam-dependent methyl-directed DNA mismatch repair. May act as a 'molecular matchmaker', a protein that promotes the formation of a stable complex between two or more DNA-binding proteins in an ATP-dependent manner without itself being part of a final effector complex.</text>
</comment>
<name>A0A2K9AGP9_9GAMM</name>
<dbReference type="InterPro" id="IPR014721">
    <property type="entry name" value="Ribsml_uS5_D2-typ_fold_subgr"/>
</dbReference>
<dbReference type="Pfam" id="PF01119">
    <property type="entry name" value="DNA_mis_repair"/>
    <property type="match status" value="1"/>
</dbReference>
<dbReference type="CDD" id="cd03482">
    <property type="entry name" value="MutL_Trans_MutL"/>
    <property type="match status" value="1"/>
</dbReference>
<dbReference type="NCBIfam" id="TIGR00585">
    <property type="entry name" value="mutl"/>
    <property type="match status" value="1"/>
</dbReference>
<dbReference type="InterPro" id="IPR002099">
    <property type="entry name" value="MutL/Mlh/PMS"/>
</dbReference>
<keyword evidence="3 5" id="KW-0227">DNA damage</keyword>
<comment type="similarity">
    <text evidence="1 5">Belongs to the DNA mismatch repair MutL/HexB family.</text>
</comment>
<keyword evidence="4 5" id="KW-0234">DNA repair</keyword>
<evidence type="ECO:0000256" key="3">
    <source>
        <dbReference type="ARBA" id="ARBA00022763"/>
    </source>
</evidence>
<dbReference type="GO" id="GO:0140664">
    <property type="term" value="F:ATP-dependent DNA damage sensor activity"/>
    <property type="evidence" value="ECO:0007669"/>
    <property type="project" value="InterPro"/>
</dbReference>
<dbReference type="OrthoDB" id="9763467at2"/>
<dbReference type="InterPro" id="IPR036890">
    <property type="entry name" value="HATPase_C_sf"/>
</dbReference>
<gene>
    <name evidence="5" type="primary">mutL</name>
    <name evidence="6" type="ORF">CW740_02330</name>
</gene>
<dbReference type="SMART" id="SM01340">
    <property type="entry name" value="DNA_mis_repair"/>
    <property type="match status" value="1"/>
</dbReference>
<dbReference type="GO" id="GO:0016887">
    <property type="term" value="F:ATP hydrolysis activity"/>
    <property type="evidence" value="ECO:0007669"/>
    <property type="project" value="InterPro"/>
</dbReference>
<dbReference type="Gene3D" id="3.30.1370.100">
    <property type="entry name" value="MutL, C-terminal domain, regulatory subdomain"/>
    <property type="match status" value="1"/>
</dbReference>
<dbReference type="InterPro" id="IPR020568">
    <property type="entry name" value="Ribosomal_Su5_D2-typ_SF"/>
</dbReference>
<dbReference type="Gene3D" id="3.30.230.10">
    <property type="match status" value="1"/>
</dbReference>
<dbReference type="InterPro" id="IPR020667">
    <property type="entry name" value="DNA_mismatch_repair_MutL"/>
</dbReference>
<dbReference type="Pfam" id="PF08676">
    <property type="entry name" value="MutL_C"/>
    <property type="match status" value="1"/>
</dbReference>
<keyword evidence="7" id="KW-1185">Reference proteome</keyword>